<proteinExistence type="predicted"/>
<comment type="caution">
    <text evidence="1">The sequence shown here is derived from an EMBL/GenBank/DDBJ whole genome shotgun (WGS) entry which is preliminary data.</text>
</comment>
<dbReference type="Proteomes" id="UP000275408">
    <property type="component" value="Unassembled WGS sequence"/>
</dbReference>
<sequence length="84" mass="9808">MTRECSTELEVNGGTVILRMKKLQAHVVCLQLGFLSREKLFPIKWAASNMKGSFVSKHETKGYLVKERKELFKSLLKNRKYFKE</sequence>
<reference evidence="1 2" key="1">
    <citation type="journal article" date="2018" name="Sci. Rep.">
        <title>Comparative analysis of the Pocillopora damicornis genome highlights role of immune system in coral evolution.</title>
        <authorList>
            <person name="Cunning R."/>
            <person name="Bay R.A."/>
            <person name="Gillette P."/>
            <person name="Baker A.C."/>
            <person name="Traylor-Knowles N."/>
        </authorList>
    </citation>
    <scope>NUCLEOTIDE SEQUENCE [LARGE SCALE GENOMIC DNA]</scope>
    <source>
        <strain evidence="1">RSMAS</strain>
        <tissue evidence="1">Whole animal</tissue>
    </source>
</reference>
<organism evidence="1 2">
    <name type="scientific">Pocillopora damicornis</name>
    <name type="common">Cauliflower coral</name>
    <name type="synonym">Millepora damicornis</name>
    <dbReference type="NCBI Taxonomy" id="46731"/>
    <lineage>
        <taxon>Eukaryota</taxon>
        <taxon>Metazoa</taxon>
        <taxon>Cnidaria</taxon>
        <taxon>Anthozoa</taxon>
        <taxon>Hexacorallia</taxon>
        <taxon>Scleractinia</taxon>
        <taxon>Astrocoeniina</taxon>
        <taxon>Pocilloporidae</taxon>
        <taxon>Pocillopora</taxon>
    </lineage>
</organism>
<dbReference type="AlphaFoldDB" id="A0A3M6TYG3"/>
<protein>
    <submittedName>
        <fullName evidence="1">Uncharacterized protein</fullName>
    </submittedName>
</protein>
<evidence type="ECO:0000313" key="1">
    <source>
        <dbReference type="EMBL" id="RMX46465.1"/>
    </source>
</evidence>
<accession>A0A3M6TYG3</accession>
<gene>
    <name evidence="1" type="ORF">pdam_00017830</name>
</gene>
<evidence type="ECO:0000313" key="2">
    <source>
        <dbReference type="Proteomes" id="UP000275408"/>
    </source>
</evidence>
<name>A0A3M6TYG3_POCDA</name>
<dbReference type="EMBL" id="RCHS01002701">
    <property type="protein sequence ID" value="RMX46465.1"/>
    <property type="molecule type" value="Genomic_DNA"/>
</dbReference>
<keyword evidence="2" id="KW-1185">Reference proteome</keyword>